<dbReference type="Proteomes" id="UP000092154">
    <property type="component" value="Unassembled WGS sequence"/>
</dbReference>
<dbReference type="AlphaFoldDB" id="A0A1B7MHC3"/>
<reference evidence="1 2" key="1">
    <citation type="submission" date="2016-06" db="EMBL/GenBank/DDBJ databases">
        <title>Comparative genomics of the ectomycorrhizal sister species Rhizopogon vinicolor and Rhizopogon vesiculosus (Basidiomycota: Boletales) reveals a divergence of the mating type B locus.</title>
        <authorList>
            <consortium name="DOE Joint Genome Institute"/>
            <person name="Mujic A.B."/>
            <person name="Kuo A."/>
            <person name="Tritt A."/>
            <person name="Lipzen A."/>
            <person name="Chen C."/>
            <person name="Johnson J."/>
            <person name="Sharma A."/>
            <person name="Barry K."/>
            <person name="Grigoriev I.V."/>
            <person name="Spatafora J.W."/>
        </authorList>
    </citation>
    <scope>NUCLEOTIDE SEQUENCE [LARGE SCALE GENOMIC DNA]</scope>
    <source>
        <strain evidence="1 2">AM-OR11-026</strain>
    </source>
</reference>
<protein>
    <submittedName>
        <fullName evidence="1">Uncharacterized protein</fullName>
    </submittedName>
</protein>
<proteinExistence type="predicted"/>
<name>A0A1B7MHC3_9AGAM</name>
<dbReference type="OrthoDB" id="2602444at2759"/>
<evidence type="ECO:0000313" key="2">
    <source>
        <dbReference type="Proteomes" id="UP000092154"/>
    </source>
</evidence>
<accession>A0A1B7MHC3</accession>
<keyword evidence="2" id="KW-1185">Reference proteome</keyword>
<organism evidence="1 2">
    <name type="scientific">Rhizopogon vinicolor AM-OR11-026</name>
    <dbReference type="NCBI Taxonomy" id="1314800"/>
    <lineage>
        <taxon>Eukaryota</taxon>
        <taxon>Fungi</taxon>
        <taxon>Dikarya</taxon>
        <taxon>Basidiomycota</taxon>
        <taxon>Agaricomycotina</taxon>
        <taxon>Agaricomycetes</taxon>
        <taxon>Agaricomycetidae</taxon>
        <taxon>Boletales</taxon>
        <taxon>Suillineae</taxon>
        <taxon>Rhizopogonaceae</taxon>
        <taxon>Rhizopogon</taxon>
    </lineage>
</organism>
<sequence length="112" mass="12467">MVKYCGYLVGEAWLLQRGTVELGIKAPETREDEIGTILAASSNARLVTGVYTYTSFRMVKTPSGKVFWCIAFASDDACDSKGLPTSRPPEAKYKRLQELLQKTGPPRWFQAC</sequence>
<dbReference type="InParanoid" id="A0A1B7MHC3"/>
<evidence type="ECO:0000313" key="1">
    <source>
        <dbReference type="EMBL" id="OAX32003.1"/>
    </source>
</evidence>
<dbReference type="EMBL" id="KV449159">
    <property type="protein sequence ID" value="OAX32003.1"/>
    <property type="molecule type" value="Genomic_DNA"/>
</dbReference>
<gene>
    <name evidence="1" type="ORF">K503DRAFT_777096</name>
</gene>